<proteinExistence type="predicted"/>
<evidence type="ECO:0008006" key="4">
    <source>
        <dbReference type="Google" id="ProtNLM"/>
    </source>
</evidence>
<evidence type="ECO:0000313" key="2">
    <source>
        <dbReference type="EMBL" id="KAB3525458.1"/>
    </source>
</evidence>
<dbReference type="Proteomes" id="UP000465601">
    <property type="component" value="Unassembled WGS sequence"/>
</dbReference>
<accession>A0A833HL74</accession>
<evidence type="ECO:0000313" key="3">
    <source>
        <dbReference type="Proteomes" id="UP000465601"/>
    </source>
</evidence>
<reference evidence="2 3" key="1">
    <citation type="submission" date="2019-10" db="EMBL/GenBank/DDBJ databases">
        <title>Alkaliphilus serpentinus sp. nov. and Alkaliphilus pronyensis sp. nov., two novel anaerobic alkaliphilic species isolated from the serpentinized-hosted hydrothermal field of the Prony Bay (New Caledonia).</title>
        <authorList>
            <person name="Postec A."/>
        </authorList>
    </citation>
    <scope>NUCLEOTIDE SEQUENCE [LARGE SCALE GENOMIC DNA]</scope>
    <source>
        <strain evidence="2 3">LacT</strain>
    </source>
</reference>
<keyword evidence="3" id="KW-1185">Reference proteome</keyword>
<protein>
    <recommendedName>
        <fullName evidence="4">Cache domain-containing protein</fullName>
    </recommendedName>
</protein>
<comment type="caution">
    <text evidence="2">The sequence shown here is derived from an EMBL/GenBank/DDBJ whole genome shotgun (WGS) entry which is preliminary data.</text>
</comment>
<evidence type="ECO:0000256" key="1">
    <source>
        <dbReference type="SAM" id="Phobius"/>
    </source>
</evidence>
<sequence length="151" mass="16454">MDNSVKAILIGASVAITLIIVTLGFFILRQGQESINLSAKQMSDINSTLSESEYTIYDGLTISGSEVVNVVKKFKDEYIGVLVITNSESTWYIHTVNITSGEGSIVSESTHSISDALDETDNQYINPNGKFQGAVVRDENGRIVAITFDQK</sequence>
<dbReference type="RefSeq" id="WP_151867226.1">
    <property type="nucleotide sequence ID" value="NZ_WBZB01000067.1"/>
</dbReference>
<dbReference type="OrthoDB" id="2081843at2"/>
<dbReference type="AlphaFoldDB" id="A0A833HL74"/>
<keyword evidence="1" id="KW-0812">Transmembrane</keyword>
<keyword evidence="1" id="KW-1133">Transmembrane helix</keyword>
<feature type="transmembrane region" description="Helical" evidence="1">
    <location>
        <begin position="7"/>
        <end position="28"/>
    </location>
</feature>
<gene>
    <name evidence="2" type="ORF">F8153_15345</name>
</gene>
<keyword evidence="1" id="KW-0472">Membrane</keyword>
<dbReference type="EMBL" id="WBZB01000067">
    <property type="protein sequence ID" value="KAB3525458.1"/>
    <property type="molecule type" value="Genomic_DNA"/>
</dbReference>
<organism evidence="2 3">
    <name type="scientific">Alkaliphilus serpentinus</name>
    <dbReference type="NCBI Taxonomy" id="1482731"/>
    <lineage>
        <taxon>Bacteria</taxon>
        <taxon>Bacillati</taxon>
        <taxon>Bacillota</taxon>
        <taxon>Clostridia</taxon>
        <taxon>Peptostreptococcales</taxon>
        <taxon>Natronincolaceae</taxon>
        <taxon>Alkaliphilus</taxon>
    </lineage>
</organism>
<name>A0A833HL74_9FIRM</name>